<keyword evidence="3" id="KW-0328">Glycosyltransferase</keyword>
<proteinExistence type="predicted"/>
<dbReference type="InterPro" id="IPR029044">
    <property type="entry name" value="Nucleotide-diphossugar_trans"/>
</dbReference>
<accession>A0A2T5U0A7</accession>
<dbReference type="AlphaFoldDB" id="A0A2T5U0A7"/>
<evidence type="ECO:0000256" key="3">
    <source>
        <dbReference type="ARBA" id="ARBA00022676"/>
    </source>
</evidence>
<dbReference type="EMBL" id="QAYE01000008">
    <property type="protein sequence ID" value="PTW44935.1"/>
    <property type="molecule type" value="Genomic_DNA"/>
</dbReference>
<protein>
    <submittedName>
        <fullName evidence="7">Glycosyl transferase family 2</fullName>
    </submittedName>
</protein>
<keyword evidence="2" id="KW-1003">Cell membrane</keyword>
<sequence length="366" mass="39394">MIASFKLGSSPPYAQRAVAIAIPVKNEDQYLLGCLDALDRAAGRYGGKVVIVAMANDCTDGTIDILTNWRPTHATLAWSAVSLLPGARHAGWARRLALDAGAALLTQHTDLLMSTDADTNVSADWIVRIVAHIDAGNDAVAGRALTLRSDRASLGAAARRRLDQLGRYYTALDYLRTRAETEAHDPWPRHFYEGGASIAVTHAMYRRIGGAPTPPVAEDRALFDRIRAHGGQVRHPLDVRVFTSCRISGRAPGGMADAVARWIDQPVDAPLHETYAVTAALNPAAASPGDQLSFATLPDAIREAQTLIRLTRVFQSPEVETIRFVPIAANDRDTITERGVQFGDGIVPAFGIVGLADPVDQHHIPA</sequence>
<keyword evidence="5" id="KW-0472">Membrane</keyword>
<evidence type="ECO:0000256" key="2">
    <source>
        <dbReference type="ARBA" id="ARBA00022475"/>
    </source>
</evidence>
<dbReference type="InterPro" id="IPR001173">
    <property type="entry name" value="Glyco_trans_2-like"/>
</dbReference>
<evidence type="ECO:0000256" key="5">
    <source>
        <dbReference type="ARBA" id="ARBA00023136"/>
    </source>
</evidence>
<keyword evidence="4 7" id="KW-0808">Transferase</keyword>
<feature type="domain" description="Glycosyltransferase 2-like" evidence="6">
    <location>
        <begin position="20"/>
        <end position="144"/>
    </location>
</feature>
<dbReference type="PANTHER" id="PTHR43646">
    <property type="entry name" value="GLYCOSYLTRANSFERASE"/>
    <property type="match status" value="1"/>
</dbReference>
<evidence type="ECO:0000259" key="6">
    <source>
        <dbReference type="Pfam" id="PF00535"/>
    </source>
</evidence>
<dbReference type="Pfam" id="PF00535">
    <property type="entry name" value="Glycos_transf_2"/>
    <property type="match status" value="1"/>
</dbReference>
<evidence type="ECO:0000313" key="8">
    <source>
        <dbReference type="Proteomes" id="UP000244013"/>
    </source>
</evidence>
<gene>
    <name evidence="7" type="ORF">C8J25_10823</name>
</gene>
<dbReference type="Gene3D" id="3.90.550.10">
    <property type="entry name" value="Spore Coat Polysaccharide Biosynthesis Protein SpsA, Chain A"/>
    <property type="match status" value="1"/>
</dbReference>
<dbReference type="GO" id="GO:0005886">
    <property type="term" value="C:plasma membrane"/>
    <property type="evidence" value="ECO:0007669"/>
    <property type="project" value="UniProtKB-SubCell"/>
</dbReference>
<organism evidence="7 8">
    <name type="scientific">Sphingomonas faeni</name>
    <dbReference type="NCBI Taxonomy" id="185950"/>
    <lineage>
        <taxon>Bacteria</taxon>
        <taxon>Pseudomonadati</taxon>
        <taxon>Pseudomonadota</taxon>
        <taxon>Alphaproteobacteria</taxon>
        <taxon>Sphingomonadales</taxon>
        <taxon>Sphingomonadaceae</taxon>
        <taxon>Sphingomonas</taxon>
    </lineage>
</organism>
<dbReference type="OrthoDB" id="114108at2"/>
<reference evidence="7 8" key="1">
    <citation type="submission" date="2018-04" db="EMBL/GenBank/DDBJ databases">
        <title>Genomic Encyclopedia of Type Strains, Phase III (KMG-III): the genomes of soil and plant-associated and newly described type strains.</title>
        <authorList>
            <person name="Whitman W."/>
        </authorList>
    </citation>
    <scope>NUCLEOTIDE SEQUENCE [LARGE SCALE GENOMIC DNA]</scope>
    <source>
        <strain evidence="7 8">MA-olki</strain>
    </source>
</reference>
<evidence type="ECO:0000313" key="7">
    <source>
        <dbReference type="EMBL" id="PTW44935.1"/>
    </source>
</evidence>
<dbReference type="PANTHER" id="PTHR43646:SF2">
    <property type="entry name" value="GLYCOSYLTRANSFERASE 2-LIKE DOMAIN-CONTAINING PROTEIN"/>
    <property type="match status" value="1"/>
</dbReference>
<name>A0A2T5U0A7_9SPHN</name>
<dbReference type="GO" id="GO:0016757">
    <property type="term" value="F:glycosyltransferase activity"/>
    <property type="evidence" value="ECO:0007669"/>
    <property type="project" value="UniProtKB-KW"/>
</dbReference>
<evidence type="ECO:0000256" key="1">
    <source>
        <dbReference type="ARBA" id="ARBA00004236"/>
    </source>
</evidence>
<dbReference type="SUPFAM" id="SSF53448">
    <property type="entry name" value="Nucleotide-diphospho-sugar transferases"/>
    <property type="match status" value="1"/>
</dbReference>
<comment type="subcellular location">
    <subcellularLocation>
        <location evidence="1">Cell membrane</location>
    </subcellularLocation>
</comment>
<comment type="caution">
    <text evidence="7">The sequence shown here is derived from an EMBL/GenBank/DDBJ whole genome shotgun (WGS) entry which is preliminary data.</text>
</comment>
<dbReference type="Proteomes" id="UP000244013">
    <property type="component" value="Unassembled WGS sequence"/>
</dbReference>
<evidence type="ECO:0000256" key="4">
    <source>
        <dbReference type="ARBA" id="ARBA00022679"/>
    </source>
</evidence>